<dbReference type="Pfam" id="PF13338">
    <property type="entry name" value="AbiEi_4"/>
    <property type="match status" value="1"/>
</dbReference>
<dbReference type="RefSeq" id="WP_348266224.1">
    <property type="nucleotide sequence ID" value="NZ_CP121194.1"/>
</dbReference>
<accession>A0AAU7CTN0</accession>
<feature type="domain" description="AbiEi antitoxin N-terminal" evidence="1">
    <location>
        <begin position="15"/>
        <end position="59"/>
    </location>
</feature>
<reference evidence="2" key="1">
    <citation type="submission" date="2023-03" db="EMBL/GenBank/DDBJ databases">
        <title>Edaphobacter sp.</title>
        <authorList>
            <person name="Huber K.J."/>
            <person name="Papendorf J."/>
            <person name="Pilke C."/>
            <person name="Bunk B."/>
            <person name="Sproeer C."/>
            <person name="Pester M."/>
        </authorList>
    </citation>
    <scope>NUCLEOTIDE SEQUENCE</scope>
    <source>
        <strain evidence="2">DSM 109919</strain>
    </source>
</reference>
<dbReference type="InterPro" id="IPR025159">
    <property type="entry name" value="AbiEi_N"/>
</dbReference>
<evidence type="ECO:0000313" key="2">
    <source>
        <dbReference type="EMBL" id="XBH08714.1"/>
    </source>
</evidence>
<organism evidence="2">
    <name type="scientific">Edaphobacter paludis</name>
    <dbReference type="NCBI Taxonomy" id="3035702"/>
    <lineage>
        <taxon>Bacteria</taxon>
        <taxon>Pseudomonadati</taxon>
        <taxon>Acidobacteriota</taxon>
        <taxon>Terriglobia</taxon>
        <taxon>Terriglobales</taxon>
        <taxon>Acidobacteriaceae</taxon>
        <taxon>Edaphobacter</taxon>
    </lineage>
</organism>
<gene>
    <name evidence="2" type="ORF">P4G45_09415</name>
</gene>
<sequence>MSVSVPSPTAEHALSIFRAHGGVLKTKSAIELGIHPRTLYALRDAERLERLDRGLYRIADGKPLENPDLVTVALKVPKGVICLISALAFHRMTAQVPHAVYLAIEASDQAPALRYPPLRLFWYSKAGFEDGVEAVVLDGTKVRIYSMERTLADCFKYRNKIGIDVCVEALNLYRRRGRMQLDKLEHYAKLCRIERVMRPYMEAIL</sequence>
<protein>
    <submittedName>
        <fullName evidence="2">Type IV toxin-antitoxin system AbiEi family antitoxin domain-containing protein</fullName>
    </submittedName>
</protein>
<evidence type="ECO:0000259" key="1">
    <source>
        <dbReference type="Pfam" id="PF13338"/>
    </source>
</evidence>
<dbReference type="AlphaFoldDB" id="A0AAU7CTN0"/>
<proteinExistence type="predicted"/>
<dbReference type="KEGG" id="epl:P4G45_09415"/>
<name>A0AAU7CTN0_9BACT</name>
<dbReference type="EMBL" id="CP121194">
    <property type="protein sequence ID" value="XBH08714.1"/>
    <property type="molecule type" value="Genomic_DNA"/>
</dbReference>